<dbReference type="Proteomes" id="UP001266305">
    <property type="component" value="Unassembled WGS sequence"/>
</dbReference>
<sequence length="106" mass="12351">MYVYNWTVDEVVQWLITYVELPQYEETFRKLQLSGHAMPRLAVTNTTMTGTVLKMTDRSHRQKLQLKALDTVLFGPPLCEYCVEKSYCCAMETKDVVVDRLRLLVS</sequence>
<evidence type="ECO:0000313" key="3">
    <source>
        <dbReference type="Proteomes" id="UP001266305"/>
    </source>
</evidence>
<dbReference type="InterPro" id="IPR013761">
    <property type="entry name" value="SAM/pointed_sf"/>
</dbReference>
<comment type="caution">
    <text evidence="2">The sequence shown here is derived from an EMBL/GenBank/DDBJ whole genome shotgun (WGS) entry which is preliminary data.</text>
</comment>
<evidence type="ECO:0000259" key="1">
    <source>
        <dbReference type="PROSITE" id="PS50105"/>
    </source>
</evidence>
<feature type="domain" description="SAM" evidence="1">
    <location>
        <begin position="6"/>
        <end position="64"/>
    </location>
</feature>
<dbReference type="Pfam" id="PF07647">
    <property type="entry name" value="SAM_2"/>
    <property type="match status" value="1"/>
</dbReference>
<proteinExistence type="predicted"/>
<dbReference type="PANTHER" id="PTHR15136">
    <property type="entry name" value="STROMAL INTERACTION MOLECULE HOMOLOG"/>
    <property type="match status" value="1"/>
</dbReference>
<dbReference type="Gene3D" id="1.10.150.50">
    <property type="entry name" value="Transcription Factor, Ets-1"/>
    <property type="match status" value="1"/>
</dbReference>
<dbReference type="InterPro" id="IPR001660">
    <property type="entry name" value="SAM"/>
</dbReference>
<dbReference type="SMART" id="SM00454">
    <property type="entry name" value="SAM"/>
    <property type="match status" value="1"/>
</dbReference>
<dbReference type="EMBL" id="JASSZA010000010">
    <property type="protein sequence ID" value="KAK2100891.1"/>
    <property type="molecule type" value="Genomic_DNA"/>
</dbReference>
<evidence type="ECO:0000313" key="2">
    <source>
        <dbReference type="EMBL" id="KAK2100891.1"/>
    </source>
</evidence>
<reference evidence="2 3" key="1">
    <citation type="submission" date="2023-05" db="EMBL/GenBank/DDBJ databases">
        <title>B98-5 Cell Line De Novo Hybrid Assembly: An Optical Mapping Approach.</title>
        <authorList>
            <person name="Kananen K."/>
            <person name="Auerbach J.A."/>
            <person name="Kautto E."/>
            <person name="Blachly J.S."/>
        </authorList>
    </citation>
    <scope>NUCLEOTIDE SEQUENCE [LARGE SCALE GENOMIC DNA]</scope>
    <source>
        <strain evidence="2">B95-8</strain>
        <tissue evidence="2">Cell line</tissue>
    </source>
</reference>
<dbReference type="SUPFAM" id="SSF47769">
    <property type="entry name" value="SAM/Pointed domain"/>
    <property type="match status" value="1"/>
</dbReference>
<protein>
    <submittedName>
        <fullName evidence="2">Stromal interaction molecule 1</fullName>
    </submittedName>
</protein>
<keyword evidence="3" id="KW-1185">Reference proteome</keyword>
<accession>A0ABQ9UV20</accession>
<name>A0ABQ9UV20_SAGOE</name>
<organism evidence="2 3">
    <name type="scientific">Saguinus oedipus</name>
    <name type="common">Cotton-top tamarin</name>
    <name type="synonym">Oedipomidas oedipus</name>
    <dbReference type="NCBI Taxonomy" id="9490"/>
    <lineage>
        <taxon>Eukaryota</taxon>
        <taxon>Metazoa</taxon>
        <taxon>Chordata</taxon>
        <taxon>Craniata</taxon>
        <taxon>Vertebrata</taxon>
        <taxon>Euteleostomi</taxon>
        <taxon>Mammalia</taxon>
        <taxon>Eutheria</taxon>
        <taxon>Euarchontoglires</taxon>
        <taxon>Primates</taxon>
        <taxon>Haplorrhini</taxon>
        <taxon>Platyrrhini</taxon>
        <taxon>Cebidae</taxon>
        <taxon>Callitrichinae</taxon>
        <taxon>Saguinus</taxon>
    </lineage>
</organism>
<dbReference type="InterPro" id="IPR037608">
    <property type="entry name" value="STIM1/2"/>
</dbReference>
<dbReference type="PROSITE" id="PS50105">
    <property type="entry name" value="SAM_DOMAIN"/>
    <property type="match status" value="1"/>
</dbReference>
<dbReference type="PANTHER" id="PTHR15136:SF9">
    <property type="entry name" value="STROMAL INTERACTION MOLECULE 1"/>
    <property type="match status" value="1"/>
</dbReference>
<gene>
    <name evidence="2" type="primary">STIM1_2</name>
    <name evidence="2" type="ORF">P7K49_022239</name>
</gene>